<evidence type="ECO:0000256" key="1">
    <source>
        <dbReference type="SAM" id="Phobius"/>
    </source>
</evidence>
<keyword evidence="4" id="KW-1185">Reference proteome</keyword>
<dbReference type="Proteomes" id="UP000741013">
    <property type="component" value="Unassembled WGS sequence"/>
</dbReference>
<proteinExistence type="predicted"/>
<accession>A0ABS4PY17</accession>
<keyword evidence="1" id="KW-0472">Membrane</keyword>
<gene>
    <name evidence="3" type="ORF">JOM49_005849</name>
</gene>
<dbReference type="EMBL" id="JAGGMS010000001">
    <property type="protein sequence ID" value="MBP2184323.1"/>
    <property type="molecule type" value="Genomic_DNA"/>
</dbReference>
<comment type="caution">
    <text evidence="3">The sequence shown here is derived from an EMBL/GenBank/DDBJ whole genome shotgun (WGS) entry which is preliminary data.</text>
</comment>
<name>A0ABS4PY17_9PSEU</name>
<sequence length="155" mass="16408">MKEHQRLSGLDDLDEDWYLAQPAGDRGARRGKGWTGQRGFAAAMMVMLGAFTVIEGLAGLLADGFYLVAPEAVLAFDLTGWGWVHTIVGVLVVGTGLALPSGAVWARVGTVVLLILNAAAQLAFLAVSPLWSLIVIVLCVVVIWAVLVHDEEADG</sequence>
<dbReference type="RefSeq" id="WP_209667351.1">
    <property type="nucleotide sequence ID" value="NZ_JAGGMS010000001.1"/>
</dbReference>
<dbReference type="Pfam" id="PF23636">
    <property type="entry name" value="DUF7144"/>
    <property type="match status" value="1"/>
</dbReference>
<keyword evidence="1" id="KW-1133">Transmembrane helix</keyword>
<evidence type="ECO:0000259" key="2">
    <source>
        <dbReference type="Pfam" id="PF23636"/>
    </source>
</evidence>
<reference evidence="3 4" key="1">
    <citation type="submission" date="2021-03" db="EMBL/GenBank/DDBJ databases">
        <title>Sequencing the genomes of 1000 actinobacteria strains.</title>
        <authorList>
            <person name="Klenk H.-P."/>
        </authorList>
    </citation>
    <scope>NUCLEOTIDE SEQUENCE [LARGE SCALE GENOMIC DNA]</scope>
    <source>
        <strain evidence="3 4">DSM 45510</strain>
    </source>
</reference>
<feature type="domain" description="DUF7144" evidence="2">
    <location>
        <begin position="40"/>
        <end position="150"/>
    </location>
</feature>
<dbReference type="InterPro" id="IPR055568">
    <property type="entry name" value="DUF7144"/>
</dbReference>
<evidence type="ECO:0000313" key="4">
    <source>
        <dbReference type="Proteomes" id="UP000741013"/>
    </source>
</evidence>
<feature type="transmembrane region" description="Helical" evidence="1">
    <location>
        <begin position="81"/>
        <end position="99"/>
    </location>
</feature>
<protein>
    <submittedName>
        <fullName evidence="3">Vacuolar-type H+-ATPase subunit I/STV1</fullName>
    </submittedName>
</protein>
<evidence type="ECO:0000313" key="3">
    <source>
        <dbReference type="EMBL" id="MBP2184323.1"/>
    </source>
</evidence>
<feature type="transmembrane region" description="Helical" evidence="1">
    <location>
        <begin position="130"/>
        <end position="148"/>
    </location>
</feature>
<organism evidence="3 4">
    <name type="scientific">Amycolatopsis magusensis</name>
    <dbReference type="NCBI Taxonomy" id="882444"/>
    <lineage>
        <taxon>Bacteria</taxon>
        <taxon>Bacillati</taxon>
        <taxon>Actinomycetota</taxon>
        <taxon>Actinomycetes</taxon>
        <taxon>Pseudonocardiales</taxon>
        <taxon>Pseudonocardiaceae</taxon>
        <taxon>Amycolatopsis</taxon>
    </lineage>
</organism>
<feature type="transmembrane region" description="Helical" evidence="1">
    <location>
        <begin position="39"/>
        <end position="61"/>
    </location>
</feature>
<keyword evidence="1" id="KW-0812">Transmembrane</keyword>